<dbReference type="InterPro" id="IPR013244">
    <property type="entry name" value="Sec39_domain"/>
</dbReference>
<gene>
    <name evidence="8" type="ORF">VTK73DRAFT_4082</name>
</gene>
<sequence>MAHGLSPAKILLLAVELATHANVDALAWFAAQHESVLRKEILLRILLTYLPETLASDRYVAFIQKVAAGDYTTPDAVDIDTAEVDSLSEEVAARRARKLHLLPLSRGEASGDADENLVTQFLLQRAYKVDEEAGLLDELPALLVPFLDHSSSVRTLMISAILPLLRRNYEYYPEHPIPHTLIAFQTLPDRVAVSLLLSQTGTQPDDDHTKVGRDLRGLVGPWLYNEKRWYTRTERPEPPSVDPSSRDLAVEDDSLCPGWEQVLEWLTGQATKSWRVAVSAVEQWDGPSDVDLGGFGVMWLDDEEQEHLEKTYARAALASAYLIPEASKEGLLGAYSIVSKMRSLLDQDALPPLHVAASVLSPLSAHDVGDLLSARYATYLRNDLLLKSNVLTAPTQQAMQLLHGFILSAFLLTSAGLPCTVRRAGELTLLQDEREQKTLALDLIRAIGSNGPKSDDKYWIRMRNEILWLRDWGSEEDPSFAGKQVKGPFGQLTKEFFEVEILKALLANTRYSLARSLYEDSPDKPLPRKTLQDTVFAAALSAFDNASNPNRTRGGLKRCDDILKTFPQTIERSLVATQRIESLLKAAHTLGNYRLVLKQGEPFTPVVLRVHSDPLSIIAKILEQNPKSYTKIQELIDLGTYMVEAGLTVRDKAGHSTLTAEQEPVERFIAEKRVTAMCIDAALAEDDFETAYSYVTQRLSTGQPGRRPSASPSPAKNDDYSWRAALRAGKYRRTARTLRPTHLGTSSANPEIRHLEQRIECLATALHLAPSATLQDIVNAFRRCEEELDSAIKAEAEQEAAWDAAADSIGTRGPRGAGAPASMPGGFNPPTSKNATASARFEGVASRQHAEEVPMSLFDLSRASVRSAQRNLTALSGLQRSILARGGGGGGGNGDDDGKPATTTTYGSGGEGDSEDGQPRRVRKRDQLREAAVGTLVSSVGWLINAPAPSDRPERE</sequence>
<evidence type="ECO:0000256" key="2">
    <source>
        <dbReference type="ARBA" id="ARBA00022448"/>
    </source>
</evidence>
<accession>A0ABR3WV53</accession>
<protein>
    <recommendedName>
        <fullName evidence="7">Sec39 domain-containing protein</fullName>
    </recommendedName>
</protein>
<keyword evidence="4" id="KW-0653">Protein transport</keyword>
<feature type="region of interest" description="Disordered" evidence="5">
    <location>
        <begin position="699"/>
        <end position="719"/>
    </location>
</feature>
<dbReference type="Proteomes" id="UP001586593">
    <property type="component" value="Unassembled WGS sequence"/>
</dbReference>
<feature type="signal peptide" evidence="6">
    <location>
        <begin position="1"/>
        <end position="25"/>
    </location>
</feature>
<comment type="caution">
    <text evidence="8">The sequence shown here is derived from an EMBL/GenBank/DDBJ whole genome shotgun (WGS) entry which is preliminary data.</text>
</comment>
<name>A0ABR3WV53_9PEZI</name>
<evidence type="ECO:0000313" key="9">
    <source>
        <dbReference type="Proteomes" id="UP001586593"/>
    </source>
</evidence>
<dbReference type="Pfam" id="PF08314">
    <property type="entry name" value="Sec39"/>
    <property type="match status" value="1"/>
</dbReference>
<dbReference type="PANTHER" id="PTHR40787:SF3">
    <property type="entry name" value="PROTEIN TRANSPORT PROTEIN SEC39"/>
    <property type="match status" value="1"/>
</dbReference>
<proteinExistence type="predicted"/>
<evidence type="ECO:0000256" key="5">
    <source>
        <dbReference type="SAM" id="MobiDB-lite"/>
    </source>
</evidence>
<comment type="subcellular location">
    <subcellularLocation>
        <location evidence="1">Endoplasmic reticulum</location>
    </subcellularLocation>
</comment>
<dbReference type="EMBL" id="JAZHXJ010000236">
    <property type="protein sequence ID" value="KAL1867558.1"/>
    <property type="molecule type" value="Genomic_DNA"/>
</dbReference>
<evidence type="ECO:0000256" key="4">
    <source>
        <dbReference type="ARBA" id="ARBA00022927"/>
    </source>
</evidence>
<keyword evidence="2" id="KW-0813">Transport</keyword>
<keyword evidence="3" id="KW-0256">Endoplasmic reticulum</keyword>
<keyword evidence="9" id="KW-1185">Reference proteome</keyword>
<evidence type="ECO:0000256" key="6">
    <source>
        <dbReference type="SAM" id="SignalP"/>
    </source>
</evidence>
<dbReference type="PANTHER" id="PTHR40787">
    <property type="entry name" value="SECRETED PROTEIN"/>
    <property type="match status" value="1"/>
</dbReference>
<organism evidence="8 9">
    <name type="scientific">Phialemonium thermophilum</name>
    <dbReference type="NCBI Taxonomy" id="223376"/>
    <lineage>
        <taxon>Eukaryota</taxon>
        <taxon>Fungi</taxon>
        <taxon>Dikarya</taxon>
        <taxon>Ascomycota</taxon>
        <taxon>Pezizomycotina</taxon>
        <taxon>Sordariomycetes</taxon>
        <taxon>Sordariomycetidae</taxon>
        <taxon>Cephalothecales</taxon>
        <taxon>Cephalothecaceae</taxon>
        <taxon>Phialemonium</taxon>
    </lineage>
</organism>
<reference evidence="8 9" key="1">
    <citation type="journal article" date="2024" name="Commun. Biol.">
        <title>Comparative genomic analysis of thermophilic fungi reveals convergent evolutionary adaptations and gene losses.</title>
        <authorList>
            <person name="Steindorff A.S."/>
            <person name="Aguilar-Pontes M.V."/>
            <person name="Robinson A.J."/>
            <person name="Andreopoulos B."/>
            <person name="LaButti K."/>
            <person name="Kuo A."/>
            <person name="Mondo S."/>
            <person name="Riley R."/>
            <person name="Otillar R."/>
            <person name="Haridas S."/>
            <person name="Lipzen A."/>
            <person name="Grimwood J."/>
            <person name="Schmutz J."/>
            <person name="Clum A."/>
            <person name="Reid I.D."/>
            <person name="Moisan M.C."/>
            <person name="Butler G."/>
            <person name="Nguyen T.T.M."/>
            <person name="Dewar K."/>
            <person name="Conant G."/>
            <person name="Drula E."/>
            <person name="Henrissat B."/>
            <person name="Hansel C."/>
            <person name="Singer S."/>
            <person name="Hutchinson M.I."/>
            <person name="de Vries R.P."/>
            <person name="Natvig D.O."/>
            <person name="Powell A.J."/>
            <person name="Tsang A."/>
            <person name="Grigoriev I.V."/>
        </authorList>
    </citation>
    <scope>NUCLEOTIDE SEQUENCE [LARGE SCALE GENOMIC DNA]</scope>
    <source>
        <strain evidence="8 9">ATCC 24622</strain>
    </source>
</reference>
<feature type="domain" description="Sec39" evidence="7">
    <location>
        <begin position="11"/>
        <end position="802"/>
    </location>
</feature>
<feature type="region of interest" description="Disordered" evidence="5">
    <location>
        <begin position="885"/>
        <end position="926"/>
    </location>
</feature>
<feature type="chain" id="PRO_5046972392" description="Sec39 domain-containing protein" evidence="6">
    <location>
        <begin position="26"/>
        <end position="956"/>
    </location>
</feature>
<keyword evidence="6" id="KW-0732">Signal</keyword>
<evidence type="ECO:0000256" key="3">
    <source>
        <dbReference type="ARBA" id="ARBA00022824"/>
    </source>
</evidence>
<evidence type="ECO:0000313" key="8">
    <source>
        <dbReference type="EMBL" id="KAL1867558.1"/>
    </source>
</evidence>
<evidence type="ECO:0000256" key="1">
    <source>
        <dbReference type="ARBA" id="ARBA00004240"/>
    </source>
</evidence>
<evidence type="ECO:0000259" key="7">
    <source>
        <dbReference type="Pfam" id="PF08314"/>
    </source>
</evidence>
<feature type="compositionally biased region" description="Low complexity" evidence="5">
    <location>
        <begin position="706"/>
        <end position="715"/>
    </location>
</feature>